<evidence type="ECO:0000313" key="5">
    <source>
        <dbReference type="Proteomes" id="UP001564408"/>
    </source>
</evidence>
<name>A0ABV4BCG6_9GAMM</name>
<sequence length="621" mass="67305">MKVSERPPLRRGGYLPIEDHGLIGDGATAALVGRDGAISWLCVPRFDSEPLFCGLLDRTHGGTFSVTAEPLTGASQRYEPDTGVLVTEMCGPDGRLRITDALTLRAGADLSEDTAAARGELLRTIEVLQGRIQIRIRLEPWGGAHAYPHAGGLALRPHRHPELELHLASSLSLNSLDSTHSLAAGTRHHLVLAWGSAGHRFHPKPPDEILADTIAAWRSWMRHYHYAGPQEPLVRRAAITLKLMDHTATGAIIAAPTSSLPEAIGGPRNWDYRYAWIRDAAFSVYALGRIGMGHEAAGFLGWVLDAVDRAGRPLVLYDVDGQPPPPERLDSGLEGYRGSAPVRWGNAAADQRQHDVFGEILDCAYRWIRWGGTLDAALWDRLRRLVEAAATDWRIPDHGIWEVRTPGRPFTYSAALCAVALDRGARMAQDAGQEGDMERWRTEAEGIRTAILEQAWDPRLQSLTEHLGGGGIDASLLALPLRGVIPADHPKMVATTQAVTRRLGAGNGLLYRYLPDESPDGLPGHEGAFLLCSFWLADNLLGQGRLDAAMELFDALCARANPLGLLSEQIDPATGAFLGNFPQAFSHMGLISTGVNLGRALQTPSHMGRGDTPHTSGEPSS</sequence>
<keyword evidence="5" id="KW-1185">Reference proteome</keyword>
<protein>
    <submittedName>
        <fullName evidence="4">Glycoside hydrolase family 15 protein</fullName>
    </submittedName>
</protein>
<dbReference type="Pfam" id="PF19291">
    <property type="entry name" value="TREH_N"/>
    <property type="match status" value="1"/>
</dbReference>
<dbReference type="PANTHER" id="PTHR31616:SF0">
    <property type="entry name" value="GLUCAN 1,4-ALPHA-GLUCOSIDASE"/>
    <property type="match status" value="1"/>
</dbReference>
<evidence type="ECO:0000259" key="2">
    <source>
        <dbReference type="Pfam" id="PF00723"/>
    </source>
</evidence>
<dbReference type="InterPro" id="IPR008928">
    <property type="entry name" value="6-hairpin_glycosidase_sf"/>
</dbReference>
<feature type="domain" description="Trehalase-like N-terminal" evidence="3">
    <location>
        <begin position="16"/>
        <end position="106"/>
    </location>
</feature>
<dbReference type="RefSeq" id="WP_369666577.1">
    <property type="nucleotide sequence ID" value="NZ_JBDKXB010000006.1"/>
</dbReference>
<keyword evidence="4" id="KW-0378">Hydrolase</keyword>
<dbReference type="Pfam" id="PF00723">
    <property type="entry name" value="Glyco_hydro_15"/>
    <property type="match status" value="1"/>
</dbReference>
<feature type="region of interest" description="Disordered" evidence="1">
    <location>
        <begin position="601"/>
        <end position="621"/>
    </location>
</feature>
<dbReference type="InterPro" id="IPR012341">
    <property type="entry name" value="6hp_glycosidase-like_sf"/>
</dbReference>
<evidence type="ECO:0000313" key="4">
    <source>
        <dbReference type="EMBL" id="MEY6432197.1"/>
    </source>
</evidence>
<dbReference type="GO" id="GO:0016787">
    <property type="term" value="F:hydrolase activity"/>
    <property type="evidence" value="ECO:0007669"/>
    <property type="project" value="UniProtKB-KW"/>
</dbReference>
<dbReference type="PANTHER" id="PTHR31616">
    <property type="entry name" value="TREHALASE"/>
    <property type="match status" value="1"/>
</dbReference>
<dbReference type="Proteomes" id="UP001564408">
    <property type="component" value="Unassembled WGS sequence"/>
</dbReference>
<feature type="domain" description="GH15-like" evidence="2">
    <location>
        <begin position="234"/>
        <end position="594"/>
    </location>
</feature>
<dbReference type="SUPFAM" id="SSF48208">
    <property type="entry name" value="Six-hairpin glycosidases"/>
    <property type="match status" value="1"/>
</dbReference>
<dbReference type="InterPro" id="IPR011613">
    <property type="entry name" value="GH15-like"/>
</dbReference>
<comment type="caution">
    <text evidence="4">The sequence shown here is derived from an EMBL/GenBank/DDBJ whole genome shotgun (WGS) entry which is preliminary data.</text>
</comment>
<dbReference type="Gene3D" id="1.50.10.10">
    <property type="match status" value="1"/>
</dbReference>
<reference evidence="4 5" key="1">
    <citation type="submission" date="2024-05" db="EMBL/GenBank/DDBJ databases">
        <title>Genome Sequence and Characterization of the New Strain Purple Sulfur Bacterium of Genus Thioalkalicoccus.</title>
        <authorList>
            <person name="Bryantseva I.A."/>
            <person name="Kyndt J.A."/>
            <person name="Imhoff J.F."/>
        </authorList>
    </citation>
    <scope>NUCLEOTIDE SEQUENCE [LARGE SCALE GENOMIC DNA]</scope>
    <source>
        <strain evidence="4 5">Um2</strain>
    </source>
</reference>
<dbReference type="InterPro" id="IPR045582">
    <property type="entry name" value="Trehalase-like_N"/>
</dbReference>
<evidence type="ECO:0000259" key="3">
    <source>
        <dbReference type="Pfam" id="PF19291"/>
    </source>
</evidence>
<evidence type="ECO:0000256" key="1">
    <source>
        <dbReference type="SAM" id="MobiDB-lite"/>
    </source>
</evidence>
<gene>
    <name evidence="4" type="ORF">ABC977_07205</name>
</gene>
<organism evidence="4 5">
    <name type="scientific">Thioalkalicoccus limnaeus</name>
    <dbReference type="NCBI Taxonomy" id="120681"/>
    <lineage>
        <taxon>Bacteria</taxon>
        <taxon>Pseudomonadati</taxon>
        <taxon>Pseudomonadota</taxon>
        <taxon>Gammaproteobacteria</taxon>
        <taxon>Chromatiales</taxon>
        <taxon>Chromatiaceae</taxon>
        <taxon>Thioalkalicoccus</taxon>
    </lineage>
</organism>
<proteinExistence type="predicted"/>
<accession>A0ABV4BCG6</accession>
<dbReference type="EMBL" id="JBDKXB010000006">
    <property type="protein sequence ID" value="MEY6432197.1"/>
    <property type="molecule type" value="Genomic_DNA"/>
</dbReference>